<reference evidence="1" key="1">
    <citation type="submission" date="2021-12" db="EMBL/GenBank/DDBJ databases">
        <authorList>
            <person name="King R."/>
        </authorList>
    </citation>
    <scope>NUCLEOTIDE SEQUENCE</scope>
</reference>
<organism evidence="1 2">
    <name type="scientific">Brassicogethes aeneus</name>
    <name type="common">Rape pollen beetle</name>
    <name type="synonym">Meligethes aeneus</name>
    <dbReference type="NCBI Taxonomy" id="1431903"/>
    <lineage>
        <taxon>Eukaryota</taxon>
        <taxon>Metazoa</taxon>
        <taxon>Ecdysozoa</taxon>
        <taxon>Arthropoda</taxon>
        <taxon>Hexapoda</taxon>
        <taxon>Insecta</taxon>
        <taxon>Pterygota</taxon>
        <taxon>Neoptera</taxon>
        <taxon>Endopterygota</taxon>
        <taxon>Coleoptera</taxon>
        <taxon>Polyphaga</taxon>
        <taxon>Cucujiformia</taxon>
        <taxon>Nitidulidae</taxon>
        <taxon>Meligethinae</taxon>
        <taxon>Brassicogethes</taxon>
    </lineage>
</organism>
<sequence>MYGKANGNSREAQRLYQEAFPGTPPCEWTFTSLHQILCKTGTFSVNKGDCGRNQWKSVLEVGAANSGTSTRRIATQDDVPNNT</sequence>
<accession>A0A9P0B3N6</accession>
<dbReference type="OrthoDB" id="6753189at2759"/>
<dbReference type="AlphaFoldDB" id="A0A9P0B3N6"/>
<name>A0A9P0B3N6_BRAAE</name>
<keyword evidence="2" id="KW-1185">Reference proteome</keyword>
<gene>
    <name evidence="1" type="ORF">MELIAE_LOCUS7665</name>
</gene>
<protein>
    <recommendedName>
        <fullName evidence="3">DUF4817 domain-containing protein</fullName>
    </recommendedName>
</protein>
<evidence type="ECO:0000313" key="2">
    <source>
        <dbReference type="Proteomes" id="UP001154078"/>
    </source>
</evidence>
<dbReference type="Proteomes" id="UP001154078">
    <property type="component" value="Chromosome 5"/>
</dbReference>
<proteinExistence type="predicted"/>
<evidence type="ECO:0008006" key="3">
    <source>
        <dbReference type="Google" id="ProtNLM"/>
    </source>
</evidence>
<dbReference type="EMBL" id="OV121136">
    <property type="protein sequence ID" value="CAH0556798.1"/>
    <property type="molecule type" value="Genomic_DNA"/>
</dbReference>
<evidence type="ECO:0000313" key="1">
    <source>
        <dbReference type="EMBL" id="CAH0556798.1"/>
    </source>
</evidence>